<dbReference type="InterPro" id="IPR040564">
    <property type="entry name" value="CxC3-like"/>
</dbReference>
<dbReference type="Proteomes" id="UP000823561">
    <property type="component" value="Chromosome 18"/>
</dbReference>
<evidence type="ECO:0000313" key="2">
    <source>
        <dbReference type="EMBL" id="KAG5267022.1"/>
    </source>
</evidence>
<reference evidence="2" key="1">
    <citation type="submission" date="2020-10" db="EMBL/GenBank/DDBJ databases">
        <title>Chromosome-scale genome assembly of the Allis shad, Alosa alosa.</title>
        <authorList>
            <person name="Margot Z."/>
            <person name="Christophe K."/>
            <person name="Cabau C."/>
            <person name="Louis A."/>
            <person name="Berthelot C."/>
            <person name="Parey E."/>
            <person name="Roest Crollius H."/>
            <person name="Montfort J."/>
            <person name="Robinson-Rechavi M."/>
            <person name="Bucao C."/>
            <person name="Bouchez O."/>
            <person name="Gislard M."/>
            <person name="Lluch J."/>
            <person name="Milhes M."/>
            <person name="Lampietro C."/>
            <person name="Lopez Roques C."/>
            <person name="Donnadieu C."/>
            <person name="Braasch I."/>
            <person name="Desvignes T."/>
            <person name="Postlethwait J."/>
            <person name="Bobe J."/>
            <person name="Guiguen Y."/>
        </authorList>
    </citation>
    <scope>NUCLEOTIDE SEQUENCE</scope>
    <source>
        <strain evidence="2">M-15738</strain>
        <tissue evidence="2">Blood</tissue>
    </source>
</reference>
<dbReference type="AlphaFoldDB" id="A0AAV6G123"/>
<protein>
    <recommendedName>
        <fullName evidence="1">CxC3 like cysteine cluster domain-containing protein</fullName>
    </recommendedName>
</protein>
<name>A0AAV6G123_9TELE</name>
<evidence type="ECO:0000313" key="3">
    <source>
        <dbReference type="Proteomes" id="UP000823561"/>
    </source>
</evidence>
<proteinExistence type="predicted"/>
<dbReference type="EMBL" id="JADWDJ010000018">
    <property type="protein sequence ID" value="KAG5267022.1"/>
    <property type="molecule type" value="Genomic_DNA"/>
</dbReference>
<dbReference type="PANTHER" id="PTHR33104:SF2">
    <property type="entry name" value="CXC3 LIKE CYSTEINE CLUSTER DOMAIN-CONTAINING PROTEIN"/>
    <property type="match status" value="1"/>
</dbReference>
<comment type="caution">
    <text evidence="2">The sequence shown here is derived from an EMBL/GenBank/DDBJ whole genome shotgun (WGS) entry which is preliminary data.</text>
</comment>
<dbReference type="Pfam" id="PF18804">
    <property type="entry name" value="CxC3"/>
    <property type="match status" value="1"/>
</dbReference>
<feature type="domain" description="CxC3 like cysteine cluster" evidence="1">
    <location>
        <begin position="11"/>
        <end position="81"/>
    </location>
</feature>
<feature type="non-terminal residue" evidence="2">
    <location>
        <position position="215"/>
    </location>
</feature>
<evidence type="ECO:0000259" key="1">
    <source>
        <dbReference type="Pfam" id="PF18804"/>
    </source>
</evidence>
<dbReference type="PANTHER" id="PTHR33104">
    <property type="entry name" value="SI:DKEY-29D5.2"/>
    <property type="match status" value="1"/>
</dbReference>
<organism evidence="2 3">
    <name type="scientific">Alosa alosa</name>
    <name type="common">allis shad</name>
    <dbReference type="NCBI Taxonomy" id="278164"/>
    <lineage>
        <taxon>Eukaryota</taxon>
        <taxon>Metazoa</taxon>
        <taxon>Chordata</taxon>
        <taxon>Craniata</taxon>
        <taxon>Vertebrata</taxon>
        <taxon>Euteleostomi</taxon>
        <taxon>Actinopterygii</taxon>
        <taxon>Neopterygii</taxon>
        <taxon>Teleostei</taxon>
        <taxon>Clupei</taxon>
        <taxon>Clupeiformes</taxon>
        <taxon>Clupeoidei</taxon>
        <taxon>Clupeidae</taxon>
        <taxon>Alosa</taxon>
    </lineage>
</organism>
<keyword evidence="3" id="KW-1185">Reference proteome</keyword>
<sequence length="215" mass="24333">MWAILCAAFCKGRYDLHEPLFACKNCNQQWSPEFKDILASGYWPASISSDTLYTFNIFSTFQELKVIAPTLFRQAFVKLLEHRTRCGGRSGPVCGDTLQRSFLEYSYCRFEEDQLYTFKLPCLFTRDACCVSGCADPPYFEGVFVAEDSSVSEFVAGIQQAGKQTRGQGTCGRSSFLAARETSRRTTKLDEEIMEVAVCRHGFLLKSLNMYRGNI</sequence>
<accession>A0AAV6G123</accession>
<gene>
    <name evidence="2" type="ORF">AALO_G00238940</name>
</gene>